<evidence type="ECO:0000256" key="1">
    <source>
        <dbReference type="SAM" id="MobiDB-lite"/>
    </source>
</evidence>
<sequence length="82" mass="9227">MVAETQARMLYEENLEQLKPWVALEPLPALRVAVMSVRSDRTCDSEGSQSQQGGGKTPRARKKRSEARAATKDLEKLNVKER</sequence>
<proteinExistence type="predicted"/>
<evidence type="ECO:0000313" key="2">
    <source>
        <dbReference type="EMBL" id="VDP38973.1"/>
    </source>
</evidence>
<reference evidence="2 3" key="1">
    <citation type="submission" date="2018-11" db="EMBL/GenBank/DDBJ databases">
        <authorList>
            <consortium name="Pathogen Informatics"/>
        </authorList>
    </citation>
    <scope>NUCLEOTIDE SEQUENCE [LARGE SCALE GENOMIC DNA]</scope>
</reference>
<reference evidence="4" key="2">
    <citation type="submission" date="2019-09" db="UniProtKB">
        <authorList>
            <consortium name="WormBaseParasite"/>
        </authorList>
    </citation>
    <scope>IDENTIFICATION</scope>
</reference>
<gene>
    <name evidence="2" type="ORF">HPBE_LOCUS23466</name>
</gene>
<accession>A0A183GL97</accession>
<evidence type="ECO:0000313" key="3">
    <source>
        <dbReference type="Proteomes" id="UP000050761"/>
    </source>
</evidence>
<dbReference type="AlphaFoldDB" id="A0A183GL97"/>
<organism evidence="3 4">
    <name type="scientific">Heligmosomoides polygyrus</name>
    <name type="common">Parasitic roundworm</name>
    <dbReference type="NCBI Taxonomy" id="6339"/>
    <lineage>
        <taxon>Eukaryota</taxon>
        <taxon>Metazoa</taxon>
        <taxon>Ecdysozoa</taxon>
        <taxon>Nematoda</taxon>
        <taxon>Chromadorea</taxon>
        <taxon>Rhabditida</taxon>
        <taxon>Rhabditina</taxon>
        <taxon>Rhabditomorpha</taxon>
        <taxon>Strongyloidea</taxon>
        <taxon>Heligmosomidae</taxon>
        <taxon>Heligmosomoides</taxon>
    </lineage>
</organism>
<dbReference type="WBParaSite" id="HPBE_0002346701-mRNA-1">
    <property type="protein sequence ID" value="HPBE_0002346701-mRNA-1"/>
    <property type="gene ID" value="HPBE_0002346701"/>
</dbReference>
<name>A0A183GL97_HELPZ</name>
<dbReference type="Proteomes" id="UP000050761">
    <property type="component" value="Unassembled WGS sequence"/>
</dbReference>
<accession>A0A3P8GXJ8</accession>
<feature type="compositionally biased region" description="Basic and acidic residues" evidence="1">
    <location>
        <begin position="66"/>
        <end position="82"/>
    </location>
</feature>
<evidence type="ECO:0000313" key="4">
    <source>
        <dbReference type="WBParaSite" id="HPBE_0002346701-mRNA-1"/>
    </source>
</evidence>
<dbReference type="EMBL" id="UZAH01035094">
    <property type="protein sequence ID" value="VDP38973.1"/>
    <property type="molecule type" value="Genomic_DNA"/>
</dbReference>
<protein>
    <submittedName>
        <fullName evidence="2 4">Uncharacterized protein</fullName>
    </submittedName>
</protein>
<keyword evidence="3" id="KW-1185">Reference proteome</keyword>
<feature type="region of interest" description="Disordered" evidence="1">
    <location>
        <begin position="38"/>
        <end position="82"/>
    </location>
</feature>